<gene>
    <name evidence="8" type="ORF">R83534S58_LOCUS987</name>
</gene>
<feature type="transmembrane region" description="Helical" evidence="5">
    <location>
        <begin position="60"/>
        <end position="79"/>
    </location>
</feature>
<feature type="transmembrane region" description="Helical" evidence="5">
    <location>
        <begin position="85"/>
        <end position="110"/>
    </location>
</feature>
<keyword evidence="4 5" id="KW-0472">Membrane</keyword>
<comment type="caution">
    <text evidence="8">The sequence shown here is derived from an EMBL/GenBank/DDBJ whole genome shotgun (WGS) entry which is preliminary data.</text>
</comment>
<evidence type="ECO:0000313" key="9">
    <source>
        <dbReference type="Proteomes" id="UP001154272"/>
    </source>
</evidence>
<evidence type="ECO:0000256" key="3">
    <source>
        <dbReference type="ARBA" id="ARBA00022989"/>
    </source>
</evidence>
<accession>A0ABN8W9B6</accession>
<reference evidence="8" key="1">
    <citation type="submission" date="2022-10" db="EMBL/GenBank/DDBJ databases">
        <authorList>
            <person name="Botero Cardona J."/>
        </authorList>
    </citation>
    <scope>NUCLEOTIDE SEQUENCE</scope>
    <source>
        <strain evidence="8">R-83534</strain>
    </source>
</reference>
<name>A0ABN8W9B6_9PROT</name>
<sequence>MMSNMVYCRGCGKQIDESDSFCPHCGTAQKVMNTNVNPNVYSGDNVNMNPNVGGMSQKRLAAALFAFFLGGFGIHKFYLGQVGMGILYLLFCWTGIPFIVGFIEGIIYICMSDADFTTKYGR</sequence>
<keyword evidence="2 5" id="KW-0812">Transmembrane</keyword>
<comment type="subcellular location">
    <subcellularLocation>
        <location evidence="1">Membrane</location>
        <topology evidence="1">Multi-pass membrane protein</topology>
    </subcellularLocation>
</comment>
<evidence type="ECO:0000313" key="8">
    <source>
        <dbReference type="EMBL" id="CAI3938640.1"/>
    </source>
</evidence>
<feature type="domain" description="TM2" evidence="6">
    <location>
        <begin position="56"/>
        <end position="106"/>
    </location>
</feature>
<evidence type="ECO:0000256" key="1">
    <source>
        <dbReference type="ARBA" id="ARBA00004141"/>
    </source>
</evidence>
<dbReference type="EMBL" id="CAMXCH010000002">
    <property type="protein sequence ID" value="CAI3938640.1"/>
    <property type="molecule type" value="Genomic_DNA"/>
</dbReference>
<dbReference type="Proteomes" id="UP001154272">
    <property type="component" value="Unassembled WGS sequence"/>
</dbReference>
<organism evidence="8 9">
    <name type="scientific">Commensalibacter papalotli</name>
    <name type="common">ex Botero et al. 2024</name>
    <dbReference type="NCBI Taxonomy" id="2972766"/>
    <lineage>
        <taxon>Bacteria</taxon>
        <taxon>Pseudomonadati</taxon>
        <taxon>Pseudomonadota</taxon>
        <taxon>Alphaproteobacteria</taxon>
        <taxon>Acetobacterales</taxon>
        <taxon>Acetobacteraceae</taxon>
    </lineage>
</organism>
<feature type="domain" description="Zinc-ribbon" evidence="7">
    <location>
        <begin position="7"/>
        <end position="28"/>
    </location>
</feature>
<evidence type="ECO:0000256" key="4">
    <source>
        <dbReference type="ARBA" id="ARBA00023136"/>
    </source>
</evidence>
<keyword evidence="9" id="KW-1185">Reference proteome</keyword>
<evidence type="ECO:0000256" key="2">
    <source>
        <dbReference type="ARBA" id="ARBA00022692"/>
    </source>
</evidence>
<dbReference type="Pfam" id="PF13240">
    <property type="entry name" value="Zn_Ribbon_1"/>
    <property type="match status" value="1"/>
</dbReference>
<keyword evidence="3 5" id="KW-1133">Transmembrane helix</keyword>
<evidence type="ECO:0000259" key="6">
    <source>
        <dbReference type="Pfam" id="PF05154"/>
    </source>
</evidence>
<dbReference type="Pfam" id="PF05154">
    <property type="entry name" value="TM2"/>
    <property type="match status" value="1"/>
</dbReference>
<protein>
    <submittedName>
        <fullName evidence="8">TM2 domain</fullName>
    </submittedName>
</protein>
<proteinExistence type="predicted"/>
<dbReference type="InterPro" id="IPR026870">
    <property type="entry name" value="Zinc_ribbon_dom"/>
</dbReference>
<evidence type="ECO:0000256" key="5">
    <source>
        <dbReference type="SAM" id="Phobius"/>
    </source>
</evidence>
<dbReference type="InterPro" id="IPR007829">
    <property type="entry name" value="TM2"/>
</dbReference>
<evidence type="ECO:0000259" key="7">
    <source>
        <dbReference type="Pfam" id="PF13240"/>
    </source>
</evidence>